<proteinExistence type="predicted"/>
<dbReference type="SUPFAM" id="SSF53335">
    <property type="entry name" value="S-adenosyl-L-methionine-dependent methyltransferases"/>
    <property type="match status" value="1"/>
</dbReference>
<dbReference type="GO" id="GO:0008168">
    <property type="term" value="F:methyltransferase activity"/>
    <property type="evidence" value="ECO:0007669"/>
    <property type="project" value="UniProtKB-KW"/>
</dbReference>
<protein>
    <submittedName>
        <fullName evidence="2">Class I SAM-dependent methyltransferase</fullName>
    </submittedName>
</protein>
<keyword evidence="3" id="KW-1185">Reference proteome</keyword>
<dbReference type="Pfam" id="PF13649">
    <property type="entry name" value="Methyltransf_25"/>
    <property type="match status" value="1"/>
</dbReference>
<evidence type="ECO:0000313" key="3">
    <source>
        <dbReference type="Proteomes" id="UP000269198"/>
    </source>
</evidence>
<dbReference type="InterPro" id="IPR029063">
    <property type="entry name" value="SAM-dependent_MTases_sf"/>
</dbReference>
<dbReference type="InterPro" id="IPR041698">
    <property type="entry name" value="Methyltransf_25"/>
</dbReference>
<evidence type="ECO:0000259" key="1">
    <source>
        <dbReference type="Pfam" id="PF13649"/>
    </source>
</evidence>
<evidence type="ECO:0000313" key="2">
    <source>
        <dbReference type="EMBL" id="RNL82107.1"/>
    </source>
</evidence>
<dbReference type="GO" id="GO:0032259">
    <property type="term" value="P:methylation"/>
    <property type="evidence" value="ECO:0007669"/>
    <property type="project" value="UniProtKB-KW"/>
</dbReference>
<dbReference type="OrthoDB" id="4571118at2"/>
<feature type="domain" description="Methyltransferase" evidence="1">
    <location>
        <begin position="56"/>
        <end position="151"/>
    </location>
</feature>
<keyword evidence="2" id="KW-0489">Methyltransferase</keyword>
<dbReference type="AlphaFoldDB" id="A0A3N0E2N4"/>
<dbReference type="Proteomes" id="UP000269198">
    <property type="component" value="Unassembled WGS sequence"/>
</dbReference>
<dbReference type="InterPro" id="IPR050508">
    <property type="entry name" value="Methyltransf_Superfamily"/>
</dbReference>
<dbReference type="EMBL" id="RJMB01000026">
    <property type="protein sequence ID" value="RNL82107.1"/>
    <property type="molecule type" value="Genomic_DNA"/>
</dbReference>
<gene>
    <name evidence="2" type="ORF">EFW17_20295</name>
</gene>
<dbReference type="PANTHER" id="PTHR42912">
    <property type="entry name" value="METHYLTRANSFERASE"/>
    <property type="match status" value="1"/>
</dbReference>
<reference evidence="2 3" key="1">
    <citation type="submission" date="2018-11" db="EMBL/GenBank/DDBJ databases">
        <title>The genome draft of YIM 96095.</title>
        <authorList>
            <person name="Tang S.-K."/>
            <person name="Chunyu W.-X."/>
            <person name="Feng Y.-Z."/>
        </authorList>
    </citation>
    <scope>NUCLEOTIDE SEQUENCE [LARGE SCALE GENOMIC DNA]</scope>
    <source>
        <strain evidence="2 3">YIM 96095</strain>
    </source>
</reference>
<dbReference type="Gene3D" id="3.40.50.150">
    <property type="entry name" value="Vaccinia Virus protein VP39"/>
    <property type="match status" value="1"/>
</dbReference>
<organism evidence="2 3">
    <name type="scientific">Halostreptopolyspora alba</name>
    <dbReference type="NCBI Taxonomy" id="2487137"/>
    <lineage>
        <taxon>Bacteria</taxon>
        <taxon>Bacillati</taxon>
        <taxon>Actinomycetota</taxon>
        <taxon>Actinomycetes</taxon>
        <taxon>Streptosporangiales</taxon>
        <taxon>Nocardiopsidaceae</taxon>
        <taxon>Halostreptopolyspora</taxon>
    </lineage>
</organism>
<accession>A0A3N0E2N4</accession>
<comment type="caution">
    <text evidence="2">The sequence shown here is derived from an EMBL/GenBank/DDBJ whole genome shotgun (WGS) entry which is preliminary data.</text>
</comment>
<name>A0A3N0E2N4_9ACTN</name>
<sequence>MARRRDLWTGAAPGANPFALPRGPLGWVAGRVLARTNRTQNAEVAGFLRALGGTSVLEVGHGPGILVELLARQYDTTVTGVDPSTEMVRMARGRNAEAVRAGRVRLWRASAEATGCDDASMDLVVSVNTVAMWPFLDEGLAEFQRVLRPGGRAVVTWHRYPPRFALTSEELDTVEAAMRKRFGAAERDRLPSSVVLSAAR</sequence>
<dbReference type="CDD" id="cd02440">
    <property type="entry name" value="AdoMet_MTases"/>
    <property type="match status" value="1"/>
</dbReference>
<keyword evidence="2" id="KW-0808">Transferase</keyword>
<dbReference type="RefSeq" id="WP_123203019.1">
    <property type="nucleotide sequence ID" value="NZ_RJMB01000026.1"/>
</dbReference>